<evidence type="ECO:0000313" key="2">
    <source>
        <dbReference type="EMBL" id="CEK96031.1"/>
    </source>
</evidence>
<reference evidence="2" key="1">
    <citation type="submission" date="2014-12" db="EMBL/GenBank/DDBJ databases">
        <title>Insight into the proteome of Arion vulgaris.</title>
        <authorList>
            <person name="Aradska J."/>
            <person name="Bulat T."/>
            <person name="Smidak R."/>
            <person name="Sarate P."/>
            <person name="Gangsoo J."/>
            <person name="Sialana F."/>
            <person name="Bilban M."/>
            <person name="Lubec G."/>
        </authorList>
    </citation>
    <scope>NUCLEOTIDE SEQUENCE</scope>
    <source>
        <tissue evidence="2">Skin</tissue>
    </source>
</reference>
<accession>A0A0B7BUK0</accession>
<gene>
    <name evidence="2" type="primary">ORF210041</name>
</gene>
<dbReference type="AlphaFoldDB" id="A0A0B7BUK0"/>
<sequence>MLQYYLCCLKVSSPTKEPYRRIFCSISTTSPAEGIGSKSSSASSSSSLSLPHADVLASADCTLDTMSSSVITPSVNDVFLDSIPIPTKETYMSQHLP</sequence>
<feature type="compositionally biased region" description="Low complexity" evidence="1">
    <location>
        <begin position="37"/>
        <end position="48"/>
    </location>
</feature>
<organism evidence="2">
    <name type="scientific">Arion vulgaris</name>
    <dbReference type="NCBI Taxonomy" id="1028688"/>
    <lineage>
        <taxon>Eukaryota</taxon>
        <taxon>Metazoa</taxon>
        <taxon>Spiralia</taxon>
        <taxon>Lophotrochozoa</taxon>
        <taxon>Mollusca</taxon>
        <taxon>Gastropoda</taxon>
        <taxon>Heterobranchia</taxon>
        <taxon>Euthyneura</taxon>
        <taxon>Panpulmonata</taxon>
        <taxon>Eupulmonata</taxon>
        <taxon>Stylommatophora</taxon>
        <taxon>Helicina</taxon>
        <taxon>Arionoidea</taxon>
        <taxon>Arionidae</taxon>
        <taxon>Arion</taxon>
    </lineage>
</organism>
<proteinExistence type="predicted"/>
<name>A0A0B7BUK0_9EUPU</name>
<evidence type="ECO:0000256" key="1">
    <source>
        <dbReference type="SAM" id="MobiDB-lite"/>
    </source>
</evidence>
<feature type="non-terminal residue" evidence="2">
    <location>
        <position position="97"/>
    </location>
</feature>
<feature type="region of interest" description="Disordered" evidence="1">
    <location>
        <begin position="29"/>
        <end position="48"/>
    </location>
</feature>
<dbReference type="EMBL" id="HACG01049166">
    <property type="protein sequence ID" value="CEK96031.1"/>
    <property type="molecule type" value="Transcribed_RNA"/>
</dbReference>
<protein>
    <submittedName>
        <fullName evidence="2">Uncharacterized protein</fullName>
    </submittedName>
</protein>